<dbReference type="GO" id="GO:0008168">
    <property type="term" value="F:methyltransferase activity"/>
    <property type="evidence" value="ECO:0007669"/>
    <property type="project" value="UniProtKB-KW"/>
</dbReference>
<keyword evidence="2" id="KW-0489">Methyltransferase</keyword>
<gene>
    <name evidence="2" type="ORF">FF36_00323</name>
</gene>
<evidence type="ECO:0000259" key="1">
    <source>
        <dbReference type="Pfam" id="PF13649"/>
    </source>
</evidence>
<organism evidence="2 3">
    <name type="scientific">Frankia torreyi</name>
    <dbReference type="NCBI Taxonomy" id="1856"/>
    <lineage>
        <taxon>Bacteria</taxon>
        <taxon>Bacillati</taxon>
        <taxon>Actinomycetota</taxon>
        <taxon>Actinomycetes</taxon>
        <taxon>Frankiales</taxon>
        <taxon>Frankiaceae</taxon>
        <taxon>Frankia</taxon>
    </lineage>
</organism>
<name>A0A0D8BM58_9ACTN</name>
<protein>
    <submittedName>
        <fullName evidence="2">Methyltransferase family protein</fullName>
    </submittedName>
</protein>
<dbReference type="CDD" id="cd02440">
    <property type="entry name" value="AdoMet_MTases"/>
    <property type="match status" value="1"/>
</dbReference>
<dbReference type="PANTHER" id="PTHR43591">
    <property type="entry name" value="METHYLTRANSFERASE"/>
    <property type="match status" value="1"/>
</dbReference>
<dbReference type="Gene3D" id="3.40.50.150">
    <property type="entry name" value="Vaccinia Virus protein VP39"/>
    <property type="match status" value="1"/>
</dbReference>
<dbReference type="EMBL" id="JYFN01000002">
    <property type="protein sequence ID" value="KJE25190.1"/>
    <property type="molecule type" value="Genomic_DNA"/>
</dbReference>
<sequence length="268" mass="28461">MAAADSQGSAETVFDGRAATYSNHTWHIRYAERLVELAAPTAGMRILDAATGTGLAAIAAARAVGPTGQVVGVDISAGMLARARQAIDAAGLTTIELVRADATTLPQFGDGSFDLVLCSAGLLYLPVQAALGEWRRLLAPGGQIGFSTMAAGFPVAARIFRDHARRHGLALTDPATALGTRTRCHRALRDAGFTPAKQVGETIRFSSRDLEHAWEAHTRGPHHDAIATLTLEQVEMFQRDYTETLADLLRTDADHLLTSEVIYAFGGG</sequence>
<dbReference type="PATRIC" id="fig|1502723.3.peg.362"/>
<dbReference type="AlphaFoldDB" id="A0A0D8BM58"/>
<proteinExistence type="predicted"/>
<feature type="domain" description="Methyltransferase" evidence="1">
    <location>
        <begin position="46"/>
        <end position="142"/>
    </location>
</feature>
<dbReference type="Proteomes" id="UP000032545">
    <property type="component" value="Unassembled WGS sequence"/>
</dbReference>
<dbReference type="GO" id="GO:0032259">
    <property type="term" value="P:methylation"/>
    <property type="evidence" value="ECO:0007669"/>
    <property type="project" value="UniProtKB-KW"/>
</dbReference>
<evidence type="ECO:0000313" key="3">
    <source>
        <dbReference type="Proteomes" id="UP000032545"/>
    </source>
</evidence>
<comment type="caution">
    <text evidence="2">The sequence shown here is derived from an EMBL/GenBank/DDBJ whole genome shotgun (WGS) entry which is preliminary data.</text>
</comment>
<accession>A0A0D8BM58</accession>
<keyword evidence="3" id="KW-1185">Reference proteome</keyword>
<evidence type="ECO:0000313" key="2">
    <source>
        <dbReference type="EMBL" id="KJE25190.1"/>
    </source>
</evidence>
<dbReference type="RefSeq" id="WP_044883122.1">
    <property type="nucleotide sequence ID" value="NZ_JYFN01000002.1"/>
</dbReference>
<dbReference type="PANTHER" id="PTHR43591:SF99">
    <property type="entry name" value="OS06G0646000 PROTEIN"/>
    <property type="match status" value="1"/>
</dbReference>
<dbReference type="Pfam" id="PF13649">
    <property type="entry name" value="Methyltransf_25"/>
    <property type="match status" value="1"/>
</dbReference>
<reference evidence="2 3" key="2">
    <citation type="journal article" date="2016" name="Genome Announc.">
        <title>Permanent Draft Genome Sequences for Two Variants of Frankia sp. Strain CpI1, the First Frankia Strain Isolated from Root Nodules of Comptonia peregrina.</title>
        <authorList>
            <person name="Oshone R."/>
            <person name="Hurst S.G.IV."/>
            <person name="Abebe-Akele F."/>
            <person name="Simpson S."/>
            <person name="Morris K."/>
            <person name="Thomas W.K."/>
            <person name="Tisa L.S."/>
        </authorList>
    </citation>
    <scope>NUCLEOTIDE SEQUENCE [LARGE SCALE GENOMIC DNA]</scope>
    <source>
        <strain evidence="3">CpI1-S</strain>
    </source>
</reference>
<keyword evidence="2" id="KW-0808">Transferase</keyword>
<dbReference type="InterPro" id="IPR041698">
    <property type="entry name" value="Methyltransf_25"/>
</dbReference>
<reference evidence="3" key="1">
    <citation type="submission" date="2015-02" db="EMBL/GenBank/DDBJ databases">
        <title>Draft Genome of Frankia sp. CpI1-S.</title>
        <authorList>
            <person name="Oshone R.T."/>
            <person name="Ngom M."/>
            <person name="Ghodhbane-Gtari F."/>
            <person name="Gtari M."/>
            <person name="Morris K."/>
            <person name="Thomas K."/>
            <person name="Sen A."/>
            <person name="Tisa L.S."/>
        </authorList>
    </citation>
    <scope>NUCLEOTIDE SEQUENCE [LARGE SCALE GENOMIC DNA]</scope>
    <source>
        <strain evidence="3">CpI1-S</strain>
    </source>
</reference>
<dbReference type="SUPFAM" id="SSF53335">
    <property type="entry name" value="S-adenosyl-L-methionine-dependent methyltransferases"/>
    <property type="match status" value="1"/>
</dbReference>
<dbReference type="InterPro" id="IPR029063">
    <property type="entry name" value="SAM-dependent_MTases_sf"/>
</dbReference>
<dbReference type="OrthoDB" id="3763870at2"/>